<proteinExistence type="predicted"/>
<sequence length="165" mass="18219">MEIVEHRAGEEVIGHVQIVVRLDQDDEGWPPVDSERLWAVSLEPGIVRVDNIPWFAQNLATEDLVRVLRDHDGVLCMVEKLHWSGNCTIRVILLGIGKSAAQIRAILDQFAELGINGEGFSQYSVVALNIPSGSDFSMIKGVLDHGEVEGRWTYEEACVGGAWPS</sequence>
<dbReference type="RefSeq" id="WP_163569253.1">
    <property type="nucleotide sequence ID" value="NZ_BAAANY010000019.1"/>
</dbReference>
<keyword evidence="2" id="KW-1185">Reference proteome</keyword>
<evidence type="ECO:0000313" key="2">
    <source>
        <dbReference type="Proteomes" id="UP001500618"/>
    </source>
</evidence>
<dbReference type="Pfam" id="PF14085">
    <property type="entry name" value="DUF4265"/>
    <property type="match status" value="1"/>
</dbReference>
<organism evidence="1 2">
    <name type="scientific">Fodinicola feengrottensis</name>
    <dbReference type="NCBI Taxonomy" id="435914"/>
    <lineage>
        <taxon>Bacteria</taxon>
        <taxon>Bacillati</taxon>
        <taxon>Actinomycetota</taxon>
        <taxon>Actinomycetes</taxon>
        <taxon>Mycobacteriales</taxon>
        <taxon>Fodinicola</taxon>
    </lineage>
</organism>
<dbReference type="InterPro" id="IPR025361">
    <property type="entry name" value="DUF4265"/>
</dbReference>
<name>A0ABN2HT85_9ACTN</name>
<comment type="caution">
    <text evidence="1">The sequence shown here is derived from an EMBL/GenBank/DDBJ whole genome shotgun (WGS) entry which is preliminary data.</text>
</comment>
<dbReference type="EMBL" id="BAAANY010000019">
    <property type="protein sequence ID" value="GAA1693168.1"/>
    <property type="molecule type" value="Genomic_DNA"/>
</dbReference>
<accession>A0ABN2HT85</accession>
<dbReference type="Proteomes" id="UP001500618">
    <property type="component" value="Unassembled WGS sequence"/>
</dbReference>
<gene>
    <name evidence="1" type="ORF">GCM10009765_48170</name>
</gene>
<reference evidence="1 2" key="1">
    <citation type="journal article" date="2019" name="Int. J. Syst. Evol. Microbiol.">
        <title>The Global Catalogue of Microorganisms (GCM) 10K type strain sequencing project: providing services to taxonomists for standard genome sequencing and annotation.</title>
        <authorList>
            <consortium name="The Broad Institute Genomics Platform"/>
            <consortium name="The Broad Institute Genome Sequencing Center for Infectious Disease"/>
            <person name="Wu L."/>
            <person name="Ma J."/>
        </authorList>
    </citation>
    <scope>NUCLEOTIDE SEQUENCE [LARGE SCALE GENOMIC DNA]</scope>
    <source>
        <strain evidence="1 2">JCM 14718</strain>
    </source>
</reference>
<evidence type="ECO:0000313" key="1">
    <source>
        <dbReference type="EMBL" id="GAA1693168.1"/>
    </source>
</evidence>
<evidence type="ECO:0008006" key="3">
    <source>
        <dbReference type="Google" id="ProtNLM"/>
    </source>
</evidence>
<protein>
    <recommendedName>
        <fullName evidence="3">DUF4265 domain-containing protein</fullName>
    </recommendedName>
</protein>